<feature type="transmembrane region" description="Helical" evidence="7">
    <location>
        <begin position="55"/>
        <end position="79"/>
    </location>
</feature>
<evidence type="ECO:0000256" key="3">
    <source>
        <dbReference type="ARBA" id="ARBA00022801"/>
    </source>
</evidence>
<dbReference type="Pfam" id="PF00332">
    <property type="entry name" value="Glyco_hydro_17"/>
    <property type="match status" value="1"/>
</dbReference>
<keyword evidence="2" id="KW-0732">Signal</keyword>
<dbReference type="SMART" id="SM00768">
    <property type="entry name" value="X8"/>
    <property type="match status" value="1"/>
</dbReference>
<evidence type="ECO:0000256" key="5">
    <source>
        <dbReference type="ARBA" id="ARBA00023295"/>
    </source>
</evidence>
<dbReference type="GO" id="GO:0016798">
    <property type="term" value="F:hydrolase activity, acting on glycosyl bonds"/>
    <property type="evidence" value="ECO:0007669"/>
    <property type="project" value="UniProtKB-KW"/>
</dbReference>
<name>A0ABD3SXM7_9LAMI</name>
<evidence type="ECO:0000256" key="1">
    <source>
        <dbReference type="ARBA" id="ARBA00008773"/>
    </source>
</evidence>
<evidence type="ECO:0000259" key="8">
    <source>
        <dbReference type="SMART" id="SM00768"/>
    </source>
</evidence>
<accession>A0ABD3SXM7</accession>
<dbReference type="InterPro" id="IPR017853">
    <property type="entry name" value="GH"/>
</dbReference>
<sequence>MNRDNELISISRLSPQNKTSGNLHSFNCKGSNSHAYLPQPIPFNFNFSIKITISLYIYIYLSTTLNNMIVLIVILFLLINNSTTDAKIGINWGRRSPTKLTPSTVVDLFLQNNVSEAKIHSSDDEVIEAFSGTQIGLAITIHNLSDIKSLPKAKEWVQKKIASFPSVDIKYIYVGNQPFAEARFKKTSFSNVVNQLQLIQDALNQCGYGEKVKATFSHPFSGSLKPNISKPSALMPYIRHWGIYRSNGEPKYKIDLSGQGRDIFPTAARGINRMPERWCVYNNDKSDLQKVMQQFTIACDNADCTSLAPGASCSMLGFNENVSYAFNMYFQSKFQAESACDFEGLSQVVANNPSRNGCVFPVEVVRGVLNLQSNSVNKFHETHVVFIFWGFMFLVLCNFL</sequence>
<evidence type="ECO:0000313" key="10">
    <source>
        <dbReference type="Proteomes" id="UP001634393"/>
    </source>
</evidence>
<dbReference type="EMBL" id="JBJXBP010000005">
    <property type="protein sequence ID" value="KAL3829369.1"/>
    <property type="molecule type" value="Genomic_DNA"/>
</dbReference>
<keyword evidence="5" id="KW-0326">Glycosidase</keyword>
<evidence type="ECO:0000256" key="2">
    <source>
        <dbReference type="ARBA" id="ARBA00022729"/>
    </source>
</evidence>
<evidence type="ECO:0000256" key="6">
    <source>
        <dbReference type="RuleBase" id="RU004335"/>
    </source>
</evidence>
<comment type="caution">
    <text evidence="9">The sequence shown here is derived from an EMBL/GenBank/DDBJ whole genome shotgun (WGS) entry which is preliminary data.</text>
</comment>
<dbReference type="Gene3D" id="1.20.58.1040">
    <property type="match status" value="1"/>
</dbReference>
<evidence type="ECO:0000256" key="7">
    <source>
        <dbReference type="SAM" id="Phobius"/>
    </source>
</evidence>
<dbReference type="InterPro" id="IPR000490">
    <property type="entry name" value="Glyco_hydro_17"/>
</dbReference>
<dbReference type="AlphaFoldDB" id="A0ABD3SXM7"/>
<keyword evidence="7" id="KW-0812">Transmembrane</keyword>
<dbReference type="PANTHER" id="PTHR32227">
    <property type="entry name" value="GLUCAN ENDO-1,3-BETA-GLUCOSIDASE BG1-RELATED-RELATED"/>
    <property type="match status" value="1"/>
</dbReference>
<keyword evidence="4" id="KW-1015">Disulfide bond</keyword>
<dbReference type="Pfam" id="PF07983">
    <property type="entry name" value="X8"/>
    <property type="match status" value="1"/>
</dbReference>
<proteinExistence type="inferred from homology"/>
<protein>
    <recommendedName>
        <fullName evidence="8">X8 domain-containing protein</fullName>
    </recommendedName>
</protein>
<gene>
    <name evidence="9" type="ORF">ACJIZ3_018171</name>
</gene>
<evidence type="ECO:0000256" key="4">
    <source>
        <dbReference type="ARBA" id="ARBA00023157"/>
    </source>
</evidence>
<dbReference type="SUPFAM" id="SSF51445">
    <property type="entry name" value="(Trans)glycosidases"/>
    <property type="match status" value="1"/>
</dbReference>
<feature type="domain" description="X8" evidence="8">
    <location>
        <begin position="277"/>
        <end position="360"/>
    </location>
</feature>
<keyword evidence="10" id="KW-1185">Reference proteome</keyword>
<keyword evidence="7" id="KW-1133">Transmembrane helix</keyword>
<dbReference type="InterPro" id="IPR044965">
    <property type="entry name" value="Glyco_hydro_17_plant"/>
</dbReference>
<dbReference type="Gene3D" id="3.20.20.80">
    <property type="entry name" value="Glycosidases"/>
    <property type="match status" value="1"/>
</dbReference>
<comment type="similarity">
    <text evidence="1 6">Belongs to the glycosyl hydrolase 17 family.</text>
</comment>
<reference evidence="9 10" key="1">
    <citation type="submission" date="2024-12" db="EMBL/GenBank/DDBJ databases">
        <title>The unique morphological basis and parallel evolutionary history of personate flowers in Penstemon.</title>
        <authorList>
            <person name="Depatie T.H."/>
            <person name="Wessinger C.A."/>
        </authorList>
    </citation>
    <scope>NUCLEOTIDE SEQUENCE [LARGE SCALE GENOMIC DNA]</scope>
    <source>
        <strain evidence="9">WTNN_2</strain>
        <tissue evidence="9">Leaf</tissue>
    </source>
</reference>
<evidence type="ECO:0000313" key="9">
    <source>
        <dbReference type="EMBL" id="KAL3829369.1"/>
    </source>
</evidence>
<keyword evidence="7" id="KW-0472">Membrane</keyword>
<keyword evidence="3" id="KW-0378">Hydrolase</keyword>
<dbReference type="InterPro" id="IPR012946">
    <property type="entry name" value="X8"/>
</dbReference>
<dbReference type="Proteomes" id="UP001634393">
    <property type="component" value="Unassembled WGS sequence"/>
</dbReference>
<organism evidence="9 10">
    <name type="scientific">Penstemon smallii</name>
    <dbReference type="NCBI Taxonomy" id="265156"/>
    <lineage>
        <taxon>Eukaryota</taxon>
        <taxon>Viridiplantae</taxon>
        <taxon>Streptophyta</taxon>
        <taxon>Embryophyta</taxon>
        <taxon>Tracheophyta</taxon>
        <taxon>Spermatophyta</taxon>
        <taxon>Magnoliopsida</taxon>
        <taxon>eudicotyledons</taxon>
        <taxon>Gunneridae</taxon>
        <taxon>Pentapetalae</taxon>
        <taxon>asterids</taxon>
        <taxon>lamiids</taxon>
        <taxon>Lamiales</taxon>
        <taxon>Plantaginaceae</taxon>
        <taxon>Cheloneae</taxon>
        <taxon>Penstemon</taxon>
    </lineage>
</organism>